<dbReference type="AlphaFoldDB" id="A0A139AG93"/>
<organism evidence="1 2">
    <name type="scientific">Gonapodya prolifera (strain JEL478)</name>
    <name type="common">Monoblepharis prolifera</name>
    <dbReference type="NCBI Taxonomy" id="1344416"/>
    <lineage>
        <taxon>Eukaryota</taxon>
        <taxon>Fungi</taxon>
        <taxon>Fungi incertae sedis</taxon>
        <taxon>Chytridiomycota</taxon>
        <taxon>Chytridiomycota incertae sedis</taxon>
        <taxon>Monoblepharidomycetes</taxon>
        <taxon>Monoblepharidales</taxon>
        <taxon>Gonapodyaceae</taxon>
        <taxon>Gonapodya</taxon>
    </lineage>
</organism>
<evidence type="ECO:0000313" key="1">
    <source>
        <dbReference type="EMBL" id="KXS15455.1"/>
    </source>
</evidence>
<keyword evidence="2" id="KW-1185">Reference proteome</keyword>
<protein>
    <submittedName>
        <fullName evidence="1">Uncharacterized protein</fullName>
    </submittedName>
</protein>
<dbReference type="Proteomes" id="UP000070544">
    <property type="component" value="Unassembled WGS sequence"/>
</dbReference>
<dbReference type="EMBL" id="KQ965762">
    <property type="protein sequence ID" value="KXS15455.1"/>
    <property type="molecule type" value="Genomic_DNA"/>
</dbReference>
<name>A0A139AG93_GONPJ</name>
<reference evidence="1 2" key="1">
    <citation type="journal article" date="2015" name="Genome Biol. Evol.">
        <title>Phylogenomic analyses indicate that early fungi evolved digesting cell walls of algal ancestors of land plants.</title>
        <authorList>
            <person name="Chang Y."/>
            <person name="Wang S."/>
            <person name="Sekimoto S."/>
            <person name="Aerts A.L."/>
            <person name="Choi C."/>
            <person name="Clum A."/>
            <person name="LaButti K.M."/>
            <person name="Lindquist E.A."/>
            <person name="Yee Ngan C."/>
            <person name="Ohm R.A."/>
            <person name="Salamov A.A."/>
            <person name="Grigoriev I.V."/>
            <person name="Spatafora J.W."/>
            <person name="Berbee M.L."/>
        </authorList>
    </citation>
    <scope>NUCLEOTIDE SEQUENCE [LARGE SCALE GENOMIC DNA]</scope>
    <source>
        <strain evidence="1 2">JEL478</strain>
    </source>
</reference>
<accession>A0A139AG93</accession>
<sequence>MEDQLRWATSAWRLPGNVSTAGTANGLPLLSVVRDGGLWLRVILFDSHYF</sequence>
<evidence type="ECO:0000313" key="2">
    <source>
        <dbReference type="Proteomes" id="UP000070544"/>
    </source>
</evidence>
<gene>
    <name evidence="1" type="ORF">M427DRAFT_56796</name>
</gene>
<proteinExistence type="predicted"/>